<dbReference type="SUPFAM" id="SSF55961">
    <property type="entry name" value="Bet v1-like"/>
    <property type="match status" value="1"/>
</dbReference>
<dbReference type="InterPro" id="IPR019587">
    <property type="entry name" value="Polyketide_cyclase/dehydratase"/>
</dbReference>
<comment type="caution">
    <text evidence="1">The sequence shown here is derived from an EMBL/GenBank/DDBJ whole genome shotgun (WGS) entry which is preliminary data.</text>
</comment>
<keyword evidence="2" id="KW-1185">Reference proteome</keyword>
<gene>
    <name evidence="1" type="ORF">JI744_00450</name>
</gene>
<dbReference type="EMBL" id="JAESVP010000001">
    <property type="protein sequence ID" value="MBL4926560.1"/>
    <property type="molecule type" value="Genomic_DNA"/>
</dbReference>
<evidence type="ECO:0000313" key="1">
    <source>
        <dbReference type="EMBL" id="MBL4926560.1"/>
    </source>
</evidence>
<dbReference type="InterPro" id="IPR023393">
    <property type="entry name" value="START-like_dom_sf"/>
</dbReference>
<evidence type="ECO:0000313" key="2">
    <source>
        <dbReference type="Proteomes" id="UP000619033"/>
    </source>
</evidence>
<dbReference type="CDD" id="cd07812">
    <property type="entry name" value="SRPBCC"/>
    <property type="match status" value="1"/>
</dbReference>
<dbReference type="Gene3D" id="3.30.530.20">
    <property type="match status" value="1"/>
</dbReference>
<accession>A0A8J7MPY9</accession>
<organism evidence="1 2">
    <name type="scientific">Fuscibacter oryzae</name>
    <dbReference type="NCBI Taxonomy" id="2803939"/>
    <lineage>
        <taxon>Bacteria</taxon>
        <taxon>Pseudomonadati</taxon>
        <taxon>Pseudomonadota</taxon>
        <taxon>Alphaproteobacteria</taxon>
        <taxon>Rhodobacterales</taxon>
        <taxon>Paracoccaceae</taxon>
        <taxon>Fuscibacter</taxon>
    </lineage>
</organism>
<dbReference type="AlphaFoldDB" id="A0A8J7MPY9"/>
<name>A0A8J7MPY9_9RHOB</name>
<dbReference type="Proteomes" id="UP000619033">
    <property type="component" value="Unassembled WGS sequence"/>
</dbReference>
<reference evidence="1" key="1">
    <citation type="submission" date="2021-01" db="EMBL/GenBank/DDBJ databases">
        <title>Genome seq and assembly of Tabrizicola sp. KVB23.</title>
        <authorList>
            <person name="Chhetri G."/>
        </authorList>
    </citation>
    <scope>NUCLEOTIDE SEQUENCE</scope>
    <source>
        <strain evidence="1">KVB23</strain>
    </source>
</reference>
<proteinExistence type="predicted"/>
<sequence length="156" mass="18183">MRLSTKQDVDAPLAQVWAIVADFDGWERAALRRGADVSRDDSHRQATVGTDWRLGFLYRGKPRKMQVQLTRLEQPQHIGLHFHSAALEGEAHIELIEMAARRTRLHVITEMKPLNLGARLYLQSLRFARNRVERKYHDRIAAFAHEIEQRARSPRR</sequence>
<protein>
    <submittedName>
        <fullName evidence="1">SRPBCC family protein</fullName>
    </submittedName>
</protein>
<dbReference type="RefSeq" id="WP_202657185.1">
    <property type="nucleotide sequence ID" value="NZ_JAESVP010000001.1"/>
</dbReference>
<dbReference type="Pfam" id="PF10604">
    <property type="entry name" value="Polyketide_cyc2"/>
    <property type="match status" value="1"/>
</dbReference>